<name>A0AA88IF56_ARTSF</name>
<proteinExistence type="predicted"/>
<feature type="compositionally biased region" description="Basic and acidic residues" evidence="1">
    <location>
        <begin position="147"/>
        <end position="162"/>
    </location>
</feature>
<evidence type="ECO:0000256" key="1">
    <source>
        <dbReference type="SAM" id="MobiDB-lite"/>
    </source>
</evidence>
<accession>A0AA88IF56</accession>
<keyword evidence="2" id="KW-0732">Signal</keyword>
<feature type="signal peptide" evidence="2">
    <location>
        <begin position="1"/>
        <end position="24"/>
    </location>
</feature>
<evidence type="ECO:0000313" key="3">
    <source>
        <dbReference type="EMBL" id="KAK2720697.1"/>
    </source>
</evidence>
<feature type="region of interest" description="Disordered" evidence="1">
    <location>
        <begin position="122"/>
        <end position="179"/>
    </location>
</feature>
<comment type="caution">
    <text evidence="3">The sequence shown here is derived from an EMBL/GenBank/DDBJ whole genome shotgun (WGS) entry which is preliminary data.</text>
</comment>
<organism evidence="3 4">
    <name type="scientific">Artemia franciscana</name>
    <name type="common">Brine shrimp</name>
    <name type="synonym">Artemia sanfranciscana</name>
    <dbReference type="NCBI Taxonomy" id="6661"/>
    <lineage>
        <taxon>Eukaryota</taxon>
        <taxon>Metazoa</taxon>
        <taxon>Ecdysozoa</taxon>
        <taxon>Arthropoda</taxon>
        <taxon>Crustacea</taxon>
        <taxon>Branchiopoda</taxon>
        <taxon>Anostraca</taxon>
        <taxon>Artemiidae</taxon>
        <taxon>Artemia</taxon>
    </lineage>
</organism>
<protein>
    <submittedName>
        <fullName evidence="3">Uncharacterized protein</fullName>
    </submittedName>
</protein>
<evidence type="ECO:0000313" key="4">
    <source>
        <dbReference type="Proteomes" id="UP001187531"/>
    </source>
</evidence>
<dbReference type="AlphaFoldDB" id="A0AA88IF56"/>
<keyword evidence="4" id="KW-1185">Reference proteome</keyword>
<reference evidence="3" key="1">
    <citation type="submission" date="2023-07" db="EMBL/GenBank/DDBJ databases">
        <title>Chromosome-level genome assembly of Artemia franciscana.</title>
        <authorList>
            <person name="Jo E."/>
        </authorList>
    </citation>
    <scope>NUCLEOTIDE SEQUENCE</scope>
    <source>
        <tissue evidence="3">Whole body</tissue>
    </source>
</reference>
<evidence type="ECO:0000256" key="2">
    <source>
        <dbReference type="SAM" id="SignalP"/>
    </source>
</evidence>
<dbReference type="Proteomes" id="UP001187531">
    <property type="component" value="Unassembled WGS sequence"/>
</dbReference>
<sequence>MVQFTNSLILVFFCILAWFDSASSAGSPPSEDFKDIKLADDIESGTFKISSAEAQDSISPPESSAAQVTAPEKELLKNPLFSCIFNDENTLTVEGAREVAANAMNQIRRMMASLRMYIAEATANEQPPNKKQKRSAEVQTSGNAGNVERRNGKRSGSDRVNRNDTTLGEENSLVRRIRRTPGASNSTVCLGNLCTQCFSYRRN</sequence>
<dbReference type="EMBL" id="JAVRJZ010000007">
    <property type="protein sequence ID" value="KAK2720697.1"/>
    <property type="molecule type" value="Genomic_DNA"/>
</dbReference>
<feature type="chain" id="PRO_5041712224" evidence="2">
    <location>
        <begin position="25"/>
        <end position="203"/>
    </location>
</feature>
<gene>
    <name evidence="3" type="ORF">QYM36_004550</name>
</gene>